<dbReference type="PROSITE" id="PS51257">
    <property type="entry name" value="PROKAR_LIPOPROTEIN"/>
    <property type="match status" value="1"/>
</dbReference>
<name>A0A8T9SW67_9BACT</name>
<dbReference type="EMBL" id="CP095053">
    <property type="protein sequence ID" value="UOR05987.1"/>
    <property type="molecule type" value="Genomic_DNA"/>
</dbReference>
<sequence length="81" mass="8681">MKHLSSLLLIVALAACTDASQARFDSYGSKFKVEVLSGGQVVRTYTSTGKLGRAGEGYYFNDAATGKYVQVNADVIITQLD</sequence>
<evidence type="ECO:0000256" key="1">
    <source>
        <dbReference type="SAM" id="SignalP"/>
    </source>
</evidence>
<dbReference type="AlphaFoldDB" id="A0A8T9SW67"/>
<evidence type="ECO:0000313" key="2">
    <source>
        <dbReference type="EMBL" id="UOR05987.1"/>
    </source>
</evidence>
<keyword evidence="3" id="KW-1185">Reference proteome</keyword>
<dbReference type="Proteomes" id="UP000829925">
    <property type="component" value="Chromosome"/>
</dbReference>
<keyword evidence="1" id="KW-0732">Signal</keyword>
<accession>A0A8T9SW67</accession>
<feature type="chain" id="PRO_5035823046" evidence="1">
    <location>
        <begin position="23"/>
        <end position="81"/>
    </location>
</feature>
<protein>
    <submittedName>
        <fullName evidence="2">Uncharacterized protein</fullName>
    </submittedName>
</protein>
<feature type="signal peptide" evidence="1">
    <location>
        <begin position="1"/>
        <end position="22"/>
    </location>
</feature>
<dbReference type="KEGG" id="haei:MUN82_02525"/>
<reference evidence="2 3" key="1">
    <citation type="submission" date="2022-04" db="EMBL/GenBank/DDBJ databases">
        <title>Hymenobacter sp. isolated from the air.</title>
        <authorList>
            <person name="Won M."/>
            <person name="Lee C.-M."/>
            <person name="Woen H.-Y."/>
            <person name="Kwon S.-W."/>
        </authorList>
    </citation>
    <scope>NUCLEOTIDE SEQUENCE [LARGE SCALE GENOMIC DNA]</scope>
    <source>
        <strain evidence="3">5413 J-13</strain>
    </source>
</reference>
<proteinExistence type="predicted"/>
<evidence type="ECO:0000313" key="3">
    <source>
        <dbReference type="Proteomes" id="UP000829925"/>
    </source>
</evidence>
<organism evidence="2 3">
    <name type="scientific">Hymenobacter aerilatus</name>
    <dbReference type="NCBI Taxonomy" id="2932251"/>
    <lineage>
        <taxon>Bacteria</taxon>
        <taxon>Pseudomonadati</taxon>
        <taxon>Bacteroidota</taxon>
        <taxon>Cytophagia</taxon>
        <taxon>Cytophagales</taxon>
        <taxon>Hymenobacteraceae</taxon>
        <taxon>Hymenobacter</taxon>
    </lineage>
</organism>
<gene>
    <name evidence="2" type="ORF">MUN82_02525</name>
</gene>
<dbReference type="RefSeq" id="WP_245094735.1">
    <property type="nucleotide sequence ID" value="NZ_CP095053.1"/>
</dbReference>